<evidence type="ECO:0000256" key="2">
    <source>
        <dbReference type="ARBA" id="ARBA00001968"/>
    </source>
</evidence>
<reference evidence="12 13" key="1">
    <citation type="journal article" date="2019" name="Int. J. Syst. Evol. Microbiol.">
        <title>The Global Catalogue of Microorganisms (GCM) 10K type strain sequencing project: providing services to taxonomists for standard genome sequencing and annotation.</title>
        <authorList>
            <consortium name="The Broad Institute Genomics Platform"/>
            <consortium name="The Broad Institute Genome Sequencing Center for Infectious Disease"/>
            <person name="Wu L."/>
            <person name="Ma J."/>
        </authorList>
    </citation>
    <scope>NUCLEOTIDE SEQUENCE [LARGE SCALE GENOMIC DNA]</scope>
    <source>
        <strain evidence="12 13">JCM 16221</strain>
    </source>
</reference>
<dbReference type="PANTHER" id="PTHR33254:SF16">
    <property type="entry name" value="BLR3842 PROTEIN"/>
    <property type="match status" value="1"/>
</dbReference>
<dbReference type="InterPro" id="IPR036704">
    <property type="entry name" value="RraA/RraA-like_sf"/>
</dbReference>
<comment type="similarity">
    <text evidence="3">Belongs to the class II aldolase/RraA-like family.</text>
</comment>
<evidence type="ECO:0000256" key="5">
    <source>
        <dbReference type="ARBA" id="ARBA00012213"/>
    </source>
</evidence>
<proteinExistence type="inferred from homology"/>
<dbReference type="SUPFAM" id="SSF89562">
    <property type="entry name" value="RraA-like"/>
    <property type="match status" value="1"/>
</dbReference>
<dbReference type="PANTHER" id="PTHR33254">
    <property type="entry name" value="4-HYDROXY-4-METHYL-2-OXOGLUTARATE ALDOLASE 3-RELATED"/>
    <property type="match status" value="1"/>
</dbReference>
<dbReference type="Gene3D" id="3.50.30.40">
    <property type="entry name" value="Ribonuclease E inhibitor RraA/RraA-like"/>
    <property type="match status" value="1"/>
</dbReference>
<dbReference type="Proteomes" id="UP001501218">
    <property type="component" value="Unassembled WGS sequence"/>
</dbReference>
<comment type="catalytic activity">
    <reaction evidence="1">
        <text>4-hydroxy-4-methyl-2-oxoglutarate = 2 pyruvate</text>
        <dbReference type="Rhea" id="RHEA:22748"/>
        <dbReference type="ChEBI" id="CHEBI:15361"/>
        <dbReference type="ChEBI" id="CHEBI:58276"/>
        <dbReference type="EC" id="4.1.3.17"/>
    </reaction>
</comment>
<protein>
    <recommendedName>
        <fullName evidence="7">Putative 4-hydroxy-4-methyl-2-oxoglutarate aldolase</fullName>
        <ecNumber evidence="6">4.1.1.112</ecNumber>
        <ecNumber evidence="5">4.1.3.17</ecNumber>
    </recommendedName>
    <alternativeName>
        <fullName evidence="10">Oxaloacetate decarboxylase</fullName>
    </alternativeName>
    <alternativeName>
        <fullName evidence="9">RraA-like protein</fullName>
    </alternativeName>
</protein>
<comment type="cofactor">
    <cofactor evidence="2">
        <name>a divalent metal cation</name>
        <dbReference type="ChEBI" id="CHEBI:60240"/>
    </cofactor>
</comment>
<evidence type="ECO:0000256" key="7">
    <source>
        <dbReference type="ARBA" id="ARBA00016549"/>
    </source>
</evidence>
<evidence type="ECO:0000256" key="3">
    <source>
        <dbReference type="ARBA" id="ARBA00008621"/>
    </source>
</evidence>
<comment type="function">
    <text evidence="8">Catalyzes the aldol cleavage of 4-hydroxy-4-methyl-2-oxoglutarate (HMG) into 2 molecules of pyruvate. Also contains a secondary oxaloacetate (OAA) decarboxylase activity due to the common pyruvate enolate transition state formed following C-C bond cleavage in the retro-aldol and decarboxylation reactions.</text>
</comment>
<dbReference type="EC" id="4.1.1.112" evidence="6"/>
<dbReference type="RefSeq" id="WP_344134842.1">
    <property type="nucleotide sequence ID" value="NZ_BAAARA010000015.1"/>
</dbReference>
<name>A0ABN3GPC4_9PSEU</name>
<evidence type="ECO:0000256" key="1">
    <source>
        <dbReference type="ARBA" id="ARBA00001342"/>
    </source>
</evidence>
<organism evidence="12 13">
    <name type="scientific">Saccharopolyspora halophila</name>
    <dbReference type="NCBI Taxonomy" id="405551"/>
    <lineage>
        <taxon>Bacteria</taxon>
        <taxon>Bacillati</taxon>
        <taxon>Actinomycetota</taxon>
        <taxon>Actinomycetes</taxon>
        <taxon>Pseudonocardiales</taxon>
        <taxon>Pseudonocardiaceae</taxon>
        <taxon>Saccharopolyspora</taxon>
    </lineage>
</organism>
<dbReference type="Pfam" id="PF03737">
    <property type="entry name" value="RraA-like"/>
    <property type="match status" value="1"/>
</dbReference>
<dbReference type="EMBL" id="BAAARA010000015">
    <property type="protein sequence ID" value="GAA2357245.1"/>
    <property type="molecule type" value="Genomic_DNA"/>
</dbReference>
<gene>
    <name evidence="12" type="ORF">GCM10009854_39450</name>
</gene>
<evidence type="ECO:0000256" key="6">
    <source>
        <dbReference type="ARBA" id="ARBA00012947"/>
    </source>
</evidence>
<evidence type="ECO:0000256" key="9">
    <source>
        <dbReference type="ARBA" id="ARBA00030169"/>
    </source>
</evidence>
<accession>A0ABN3GPC4</accession>
<dbReference type="NCBIfam" id="NF006093">
    <property type="entry name" value="PRK08245.1"/>
    <property type="match status" value="1"/>
</dbReference>
<comment type="caution">
    <text evidence="12">The sequence shown here is derived from an EMBL/GenBank/DDBJ whole genome shotgun (WGS) entry which is preliminary data.</text>
</comment>
<dbReference type="InterPro" id="IPR005493">
    <property type="entry name" value="RraA/RraA-like"/>
</dbReference>
<comment type="subunit">
    <text evidence="4">Homotrimer.</text>
</comment>
<evidence type="ECO:0000256" key="10">
    <source>
        <dbReference type="ARBA" id="ARBA00032305"/>
    </source>
</evidence>
<sequence>MAETSETEPLSEGTLKALHYASTATITTQLLSRGLRNQLMQGLKPLNPTREKLVGTAFTLRYIPAREDLDEPSVFQDYDHPQRKAVESVQPSQVLVIDSRGQQRAASLGHILATRLLQRGCTGVVTDGSVRDSDGFSVLDLPTFAANPSANTNLIQHHAADMQVPIGCGEVAVYPGDVLVGDVDGVVVIPRHLADEVAEAAARQEHLEVFVLIKIESGESLRGVYPPDESTRAEYEKWLRDNPYPWR</sequence>
<evidence type="ECO:0000256" key="4">
    <source>
        <dbReference type="ARBA" id="ARBA00011233"/>
    </source>
</evidence>
<evidence type="ECO:0000313" key="13">
    <source>
        <dbReference type="Proteomes" id="UP001501218"/>
    </source>
</evidence>
<comment type="catalytic activity">
    <reaction evidence="11">
        <text>oxaloacetate + H(+) = pyruvate + CO2</text>
        <dbReference type="Rhea" id="RHEA:15641"/>
        <dbReference type="ChEBI" id="CHEBI:15361"/>
        <dbReference type="ChEBI" id="CHEBI:15378"/>
        <dbReference type="ChEBI" id="CHEBI:16452"/>
        <dbReference type="ChEBI" id="CHEBI:16526"/>
        <dbReference type="EC" id="4.1.1.112"/>
    </reaction>
</comment>
<keyword evidence="13" id="KW-1185">Reference proteome</keyword>
<evidence type="ECO:0000313" key="12">
    <source>
        <dbReference type="EMBL" id="GAA2357245.1"/>
    </source>
</evidence>
<evidence type="ECO:0000256" key="8">
    <source>
        <dbReference type="ARBA" id="ARBA00025046"/>
    </source>
</evidence>
<dbReference type="EC" id="4.1.3.17" evidence="5"/>
<dbReference type="CDD" id="cd16841">
    <property type="entry name" value="RraA_family"/>
    <property type="match status" value="1"/>
</dbReference>
<evidence type="ECO:0000256" key="11">
    <source>
        <dbReference type="ARBA" id="ARBA00047973"/>
    </source>
</evidence>